<accession>A0A5P1FPA4</accession>
<evidence type="ECO:0000313" key="1">
    <source>
        <dbReference type="EMBL" id="ONK78799.1"/>
    </source>
</evidence>
<dbReference type="Proteomes" id="UP000243459">
    <property type="component" value="Chromosome 2"/>
</dbReference>
<dbReference type="Gramene" id="ONK78799">
    <property type="protein sequence ID" value="ONK78799"/>
    <property type="gene ID" value="A4U43_C02F22550"/>
</dbReference>
<gene>
    <name evidence="1" type="ORF">A4U43_C02F22550</name>
</gene>
<proteinExistence type="predicted"/>
<dbReference type="AlphaFoldDB" id="A0A5P1FPA4"/>
<evidence type="ECO:0000313" key="2">
    <source>
        <dbReference type="Proteomes" id="UP000243459"/>
    </source>
</evidence>
<dbReference type="EMBL" id="CM007382">
    <property type="protein sequence ID" value="ONK78799.1"/>
    <property type="molecule type" value="Genomic_DNA"/>
</dbReference>
<organism evidence="1 2">
    <name type="scientific">Asparagus officinalis</name>
    <name type="common">Garden asparagus</name>
    <dbReference type="NCBI Taxonomy" id="4686"/>
    <lineage>
        <taxon>Eukaryota</taxon>
        <taxon>Viridiplantae</taxon>
        <taxon>Streptophyta</taxon>
        <taxon>Embryophyta</taxon>
        <taxon>Tracheophyta</taxon>
        <taxon>Spermatophyta</taxon>
        <taxon>Magnoliopsida</taxon>
        <taxon>Liliopsida</taxon>
        <taxon>Asparagales</taxon>
        <taxon>Asparagaceae</taxon>
        <taxon>Asparagoideae</taxon>
        <taxon>Asparagus</taxon>
    </lineage>
</organism>
<name>A0A5P1FPA4_ASPOF</name>
<sequence length="204" mass="23677">MSVDLRRRRRMRRRMVNVMAKIVKKGKVKHEYPWPHKIEPDPNVKGGILSPSRSLSWIWRRRSWIIDNRGESSQMLSQISSQASQSISDNFLQSAERKNLDELREIREANSHYFVIIEQVSLSVTCDNTEVEICSSDNITPCKRNLFESDVEQSVSVDLISPVIRASHGTSRTVWKVLNASNVKQEIEMWSHSQFSHEQLRTSI</sequence>
<keyword evidence="2" id="KW-1185">Reference proteome</keyword>
<protein>
    <submittedName>
        <fullName evidence="1">Uncharacterized protein</fullName>
    </submittedName>
</protein>
<reference evidence="2" key="1">
    <citation type="journal article" date="2017" name="Nat. Commun.">
        <title>The asparagus genome sheds light on the origin and evolution of a young Y chromosome.</title>
        <authorList>
            <person name="Harkess A."/>
            <person name="Zhou J."/>
            <person name="Xu C."/>
            <person name="Bowers J.E."/>
            <person name="Van der Hulst R."/>
            <person name="Ayyampalayam S."/>
            <person name="Mercati F."/>
            <person name="Riccardi P."/>
            <person name="McKain M.R."/>
            <person name="Kakrana A."/>
            <person name="Tang H."/>
            <person name="Ray J."/>
            <person name="Groenendijk J."/>
            <person name="Arikit S."/>
            <person name="Mathioni S.M."/>
            <person name="Nakano M."/>
            <person name="Shan H."/>
            <person name="Telgmann-Rauber A."/>
            <person name="Kanno A."/>
            <person name="Yue Z."/>
            <person name="Chen H."/>
            <person name="Li W."/>
            <person name="Chen Y."/>
            <person name="Xu X."/>
            <person name="Zhang Y."/>
            <person name="Luo S."/>
            <person name="Chen H."/>
            <person name="Gao J."/>
            <person name="Mao Z."/>
            <person name="Pires J.C."/>
            <person name="Luo M."/>
            <person name="Kudrna D."/>
            <person name="Wing R.A."/>
            <person name="Meyers B.C."/>
            <person name="Yi K."/>
            <person name="Kong H."/>
            <person name="Lavrijsen P."/>
            <person name="Sunseri F."/>
            <person name="Falavigna A."/>
            <person name="Ye Y."/>
            <person name="Leebens-Mack J.H."/>
            <person name="Chen G."/>
        </authorList>
    </citation>
    <scope>NUCLEOTIDE SEQUENCE [LARGE SCALE GENOMIC DNA]</scope>
    <source>
        <strain evidence="2">cv. DH0086</strain>
    </source>
</reference>